<dbReference type="SUPFAM" id="SSF55060">
    <property type="entry name" value="GHMP Kinase, C-terminal domain"/>
    <property type="match status" value="1"/>
</dbReference>
<keyword evidence="5" id="KW-0028">Amino-acid biosynthesis</keyword>
<evidence type="ECO:0000256" key="7">
    <source>
        <dbReference type="ARBA" id="ARBA00022697"/>
    </source>
</evidence>
<evidence type="ECO:0000256" key="3">
    <source>
        <dbReference type="ARBA" id="ARBA00012078"/>
    </source>
</evidence>
<evidence type="ECO:0000256" key="6">
    <source>
        <dbReference type="ARBA" id="ARBA00022679"/>
    </source>
</evidence>
<keyword evidence="13" id="KW-0812">Transmembrane</keyword>
<dbReference type="PROSITE" id="PS00627">
    <property type="entry name" value="GHMP_KINASES_ATP"/>
    <property type="match status" value="1"/>
</dbReference>
<dbReference type="InterPro" id="IPR006203">
    <property type="entry name" value="GHMP_knse_ATP-bd_CS"/>
</dbReference>
<dbReference type="GO" id="GO:0005524">
    <property type="term" value="F:ATP binding"/>
    <property type="evidence" value="ECO:0007669"/>
    <property type="project" value="UniProtKB-KW"/>
</dbReference>
<comment type="pathway">
    <text evidence="1">Amino-acid biosynthesis; L-threonine biosynthesis; L-threonine from L-aspartate: step 4/5.</text>
</comment>
<dbReference type="InterPro" id="IPR014721">
    <property type="entry name" value="Ribsml_uS5_D2-typ_fold_subgr"/>
</dbReference>
<dbReference type="SUPFAM" id="SSF54211">
    <property type="entry name" value="Ribosomal protein S5 domain 2-like"/>
    <property type="match status" value="1"/>
</dbReference>
<dbReference type="EMBL" id="PJQM01002460">
    <property type="protein sequence ID" value="RCH95194.1"/>
    <property type="molecule type" value="Genomic_DNA"/>
</dbReference>
<keyword evidence="9" id="KW-0418">Kinase</keyword>
<reference evidence="16 17" key="1">
    <citation type="journal article" date="2018" name="G3 (Bethesda)">
        <title>Phylogenetic and Phylogenomic Definition of Rhizopus Species.</title>
        <authorList>
            <person name="Gryganskyi A.P."/>
            <person name="Golan J."/>
            <person name="Dolatabadi S."/>
            <person name="Mondo S."/>
            <person name="Robb S."/>
            <person name="Idnurm A."/>
            <person name="Muszewska A."/>
            <person name="Steczkiewicz K."/>
            <person name="Masonjones S."/>
            <person name="Liao H.L."/>
            <person name="Gajdeczka M.T."/>
            <person name="Anike F."/>
            <person name="Vuek A."/>
            <person name="Anishchenko I.M."/>
            <person name="Voigt K."/>
            <person name="de Hoog G.S."/>
            <person name="Smith M.E."/>
            <person name="Heitman J."/>
            <person name="Vilgalys R."/>
            <person name="Stajich J.E."/>
        </authorList>
    </citation>
    <scope>NUCLEOTIDE SEQUENCE [LARGE SCALE GENOMIC DNA]</scope>
    <source>
        <strain evidence="16 17">LSU 92-RS-03</strain>
    </source>
</reference>
<dbReference type="InterPro" id="IPR036554">
    <property type="entry name" value="GHMP_kinase_C_sf"/>
</dbReference>
<evidence type="ECO:0000313" key="17">
    <source>
        <dbReference type="Proteomes" id="UP000253551"/>
    </source>
</evidence>
<dbReference type="PANTHER" id="PTHR20861">
    <property type="entry name" value="HOMOSERINE/4-DIPHOSPHOCYTIDYL-2-C-METHYL-D-ERYTHRITOL KINASE"/>
    <property type="match status" value="1"/>
</dbReference>
<feature type="transmembrane region" description="Helical" evidence="13">
    <location>
        <begin position="501"/>
        <end position="524"/>
    </location>
</feature>
<name>A0A367JZ06_RHIST</name>
<organism evidence="16 17">
    <name type="scientific">Rhizopus stolonifer</name>
    <name type="common">Rhizopus nigricans</name>
    <dbReference type="NCBI Taxonomy" id="4846"/>
    <lineage>
        <taxon>Eukaryota</taxon>
        <taxon>Fungi</taxon>
        <taxon>Fungi incertae sedis</taxon>
        <taxon>Mucoromycota</taxon>
        <taxon>Mucoromycotina</taxon>
        <taxon>Mucoromycetes</taxon>
        <taxon>Mucorales</taxon>
        <taxon>Mucorineae</taxon>
        <taxon>Rhizopodaceae</taxon>
        <taxon>Rhizopus</taxon>
    </lineage>
</organism>
<evidence type="ECO:0000256" key="11">
    <source>
        <dbReference type="ARBA" id="ARBA00049913"/>
    </source>
</evidence>
<dbReference type="InterPro" id="IPR013750">
    <property type="entry name" value="GHMP_kinase_C_dom"/>
</dbReference>
<keyword evidence="13" id="KW-0472">Membrane</keyword>
<dbReference type="InterPro" id="IPR000870">
    <property type="entry name" value="Homoserine_kinase"/>
</dbReference>
<dbReference type="UniPathway" id="UPA00050">
    <property type="reaction ID" value="UER00064"/>
</dbReference>
<dbReference type="Pfam" id="PF08544">
    <property type="entry name" value="GHMP_kinases_C"/>
    <property type="match status" value="1"/>
</dbReference>
<dbReference type="AlphaFoldDB" id="A0A367JZ06"/>
<evidence type="ECO:0000256" key="4">
    <source>
        <dbReference type="ARBA" id="ARBA00017858"/>
    </source>
</evidence>
<evidence type="ECO:0000259" key="14">
    <source>
        <dbReference type="Pfam" id="PF00288"/>
    </source>
</evidence>
<dbReference type="Gene3D" id="3.30.230.10">
    <property type="match status" value="1"/>
</dbReference>
<dbReference type="Pfam" id="PF00288">
    <property type="entry name" value="GHMP_kinases_N"/>
    <property type="match status" value="1"/>
</dbReference>
<evidence type="ECO:0000313" key="16">
    <source>
        <dbReference type="EMBL" id="RCH95194.1"/>
    </source>
</evidence>
<dbReference type="InterPro" id="IPR006204">
    <property type="entry name" value="GHMP_kinase_N_dom"/>
</dbReference>
<dbReference type="GO" id="GO:0009088">
    <property type="term" value="P:threonine biosynthetic process"/>
    <property type="evidence" value="ECO:0007669"/>
    <property type="project" value="UniProtKB-UniPathway"/>
</dbReference>
<sequence>MTIDAEILKEGKDFEMTYSGEGAKDVPLTPEHNLITKTALYVLSANGISEFPKPLKLHVDNAIPLSRGLGSSGAAVVGGVLLGNALGQLNLSRDRLLDYCLMIERHPDNVAAALMGGFVASYLRELDPNDMKGVPASESLLDIALSQQVPQPPIGIGHYINLDWAKEIRCIAIVPQFEVATAKARAVLPTQYERHDMIFNFQRLAVLTTALGRSPPSAELIYNAMQDKVHQPYRKTLIPGLPEILSTITYQKYDGLLGICLSGAGPTILALATKNFDEIAEAAIALFKQHGNFECSYKILDVVTEVQALDYGAMCDPTPLYRESWQYDDSCEDVYLYCDPSTNTCNYKGCSNADYIAGWDTKVRPLPVRCNSSTYCPDNNSKCTPTVPTGQRCEIQRDDECSGNNAICLNSTCFIKGAPLGGNCGSDLTVYITYDAAGDSLQQTIIRDNCTDGTYCFSAVCIESKVNDSPCEQDRECLSGTCSNGGICINGPEVFHKIQPWLWGVLGAAVVIFVLLVLGLLWILHRYQSKQEHQKITKFFGDNEEFAKYAMMNDDDDSYYDNDSRTNLPLNDSRNLVYLTTPDYRLSQALTVGSKSASTSALNLSSSNSTPRLSSTTNIASRTRATPSNEI</sequence>
<comment type="similarity">
    <text evidence="2">Belongs to the GHMP kinase family. Homoserine kinase subfamily.</text>
</comment>
<evidence type="ECO:0000256" key="13">
    <source>
        <dbReference type="SAM" id="Phobius"/>
    </source>
</evidence>
<proteinExistence type="inferred from homology"/>
<dbReference type="NCBIfam" id="TIGR00191">
    <property type="entry name" value="thrB"/>
    <property type="match status" value="1"/>
</dbReference>
<evidence type="ECO:0000256" key="9">
    <source>
        <dbReference type="ARBA" id="ARBA00022777"/>
    </source>
</evidence>
<dbReference type="OrthoDB" id="195231at2759"/>
<dbReference type="GO" id="GO:0004413">
    <property type="term" value="F:homoserine kinase activity"/>
    <property type="evidence" value="ECO:0007669"/>
    <property type="project" value="UniProtKB-EC"/>
</dbReference>
<evidence type="ECO:0000256" key="1">
    <source>
        <dbReference type="ARBA" id="ARBA00005015"/>
    </source>
</evidence>
<comment type="catalytic activity">
    <reaction evidence="11">
        <text>L-homoserine + ATP = O-phospho-L-homoserine + ADP + H(+)</text>
        <dbReference type="Rhea" id="RHEA:13985"/>
        <dbReference type="ChEBI" id="CHEBI:15378"/>
        <dbReference type="ChEBI" id="CHEBI:30616"/>
        <dbReference type="ChEBI" id="CHEBI:57476"/>
        <dbReference type="ChEBI" id="CHEBI:57590"/>
        <dbReference type="ChEBI" id="CHEBI:456216"/>
        <dbReference type="EC" id="2.7.1.39"/>
    </reaction>
    <physiologicalReaction direction="left-to-right" evidence="11">
        <dbReference type="Rhea" id="RHEA:13986"/>
    </physiologicalReaction>
</comment>
<feature type="domain" description="GHMP kinase C-terminal" evidence="15">
    <location>
        <begin position="220"/>
        <end position="283"/>
    </location>
</feature>
<feature type="region of interest" description="Disordered" evidence="12">
    <location>
        <begin position="601"/>
        <end position="631"/>
    </location>
</feature>
<evidence type="ECO:0000259" key="15">
    <source>
        <dbReference type="Pfam" id="PF08544"/>
    </source>
</evidence>
<dbReference type="Gene3D" id="3.30.70.890">
    <property type="entry name" value="GHMP kinase, C-terminal domain"/>
    <property type="match status" value="1"/>
</dbReference>
<keyword evidence="17" id="KW-1185">Reference proteome</keyword>
<dbReference type="STRING" id="4846.A0A367JZ06"/>
<keyword evidence="13" id="KW-1133">Transmembrane helix</keyword>
<evidence type="ECO:0000256" key="12">
    <source>
        <dbReference type="SAM" id="MobiDB-lite"/>
    </source>
</evidence>
<dbReference type="PRINTS" id="PR00958">
    <property type="entry name" value="HOMSERKINASE"/>
</dbReference>
<feature type="compositionally biased region" description="Polar residues" evidence="12">
    <location>
        <begin position="619"/>
        <end position="631"/>
    </location>
</feature>
<dbReference type="PANTHER" id="PTHR20861:SF1">
    <property type="entry name" value="HOMOSERINE KINASE"/>
    <property type="match status" value="1"/>
</dbReference>
<keyword evidence="7" id="KW-0791">Threonine biosynthesis</keyword>
<keyword evidence="6" id="KW-0808">Transferase</keyword>
<feature type="domain" description="GHMP kinase N-terminal" evidence="14">
    <location>
        <begin position="33"/>
        <end position="117"/>
    </location>
</feature>
<protein>
    <recommendedName>
        <fullName evidence="4">Homoserine kinase</fullName>
        <ecNumber evidence="3">2.7.1.39</ecNumber>
    </recommendedName>
</protein>
<dbReference type="EC" id="2.7.1.39" evidence="3"/>
<gene>
    <name evidence="16" type="ORF">CU098_002623</name>
</gene>
<evidence type="ECO:0000256" key="10">
    <source>
        <dbReference type="ARBA" id="ARBA00022840"/>
    </source>
</evidence>
<evidence type="ECO:0000256" key="2">
    <source>
        <dbReference type="ARBA" id="ARBA00007370"/>
    </source>
</evidence>
<evidence type="ECO:0000256" key="5">
    <source>
        <dbReference type="ARBA" id="ARBA00022605"/>
    </source>
</evidence>
<accession>A0A367JZ06</accession>
<keyword evidence="8" id="KW-0547">Nucleotide-binding</keyword>
<keyword evidence="10" id="KW-0067">ATP-binding</keyword>
<comment type="caution">
    <text evidence="16">The sequence shown here is derived from an EMBL/GenBank/DDBJ whole genome shotgun (WGS) entry which is preliminary data.</text>
</comment>
<dbReference type="Proteomes" id="UP000253551">
    <property type="component" value="Unassembled WGS sequence"/>
</dbReference>
<dbReference type="InterPro" id="IPR020568">
    <property type="entry name" value="Ribosomal_Su5_D2-typ_SF"/>
</dbReference>
<feature type="compositionally biased region" description="Low complexity" evidence="12">
    <location>
        <begin position="601"/>
        <end position="618"/>
    </location>
</feature>
<evidence type="ECO:0000256" key="8">
    <source>
        <dbReference type="ARBA" id="ARBA00022741"/>
    </source>
</evidence>